<reference evidence="3" key="1">
    <citation type="submission" date="2016-10" db="EMBL/GenBank/DDBJ databases">
        <authorList>
            <person name="Varghese N."/>
            <person name="Submissions S."/>
        </authorList>
    </citation>
    <scope>NUCLEOTIDE SEQUENCE [LARGE SCALE GENOMIC DNA]</scope>
    <source>
        <strain evidence="3">P18</strain>
    </source>
</reference>
<evidence type="ECO:0000313" key="2">
    <source>
        <dbReference type="EMBL" id="SFQ07239.1"/>
    </source>
</evidence>
<organism evidence="2 3">
    <name type="scientific">Butyrivibrio proteoclasticus</name>
    <dbReference type="NCBI Taxonomy" id="43305"/>
    <lineage>
        <taxon>Bacteria</taxon>
        <taxon>Bacillati</taxon>
        <taxon>Bacillota</taxon>
        <taxon>Clostridia</taxon>
        <taxon>Lachnospirales</taxon>
        <taxon>Lachnospiraceae</taxon>
        <taxon>Butyrivibrio</taxon>
    </lineage>
</organism>
<accession>A0A1I5VIC5</accession>
<dbReference type="RefSeq" id="WP_074888861.1">
    <property type="nucleotide sequence ID" value="NZ_FOXO01000017.1"/>
</dbReference>
<name>A0A1I5VIC5_9FIRM</name>
<dbReference type="EMBL" id="FOXO01000017">
    <property type="protein sequence ID" value="SFQ07239.1"/>
    <property type="molecule type" value="Genomic_DNA"/>
</dbReference>
<dbReference type="Pfam" id="PF09823">
    <property type="entry name" value="DUF2357"/>
    <property type="match status" value="1"/>
</dbReference>
<gene>
    <name evidence="2" type="ORF">SAMN04487928_11758</name>
</gene>
<dbReference type="InterPro" id="IPR007505">
    <property type="entry name" value="PDDEXK_7"/>
</dbReference>
<proteinExistence type="predicted"/>
<keyword evidence="3" id="KW-1185">Reference proteome</keyword>
<feature type="domain" description="DUF2357" evidence="1">
    <location>
        <begin position="121"/>
        <end position="368"/>
    </location>
</feature>
<sequence>MALLPTGSDKLLEISTEKLNVVIKSRRNWQGDTSNRSSSLVLDGRNIKEVKIAATEEDIECENFDYAHYEFEIPPIFFEQTDYEIIIKSNDGSQLSFWNENSSVKDRVGSAYDGDYTLLSGVLNFENTCGYSYFEISADGVRCLSIRIEVFPSKITYKEDYQKMIDDISEMVSEVAIDFMQKTYQTFKLGDKQSTVLSVYFQILSVIFNDYMNAVNRIISVPHHKLITEHEVVPYYKAKRTDKTSINWLRKRQDRMVISDGVVAAERLLTAKKQLTYDTEENRFVKYILRSTVKRLDEFIKRYTRYAKNVAGGEPEEKVIQDAQRMKRDVKRVMHSSFLQDVSEYHAAKSMSLVFGMAPGYRELYKCYLMLSRSLSVNGDIFKMSVKDTALLYEYWCFIKLFSILKKEYKLVSPDIVKVDNNGITVTLVKGHRSEARFINPNTGEHITLVYNPSEQKTQTVNQRPDNVLELEKRGTDVAYKYVFDAKYRIEKDPSSPFYPDDKPGPKVDDINTMHRYRDSIVYENRESKFMFEKTMFGAYILFPYDDEEQYKNHRFYKSIETVNIGGLPFLPGSTKLVRSLLDDLISDSKESAFERTTLPAGIEEKLAKVDWDKREVLIGTFRSPEQFETCYQRRFYYVPKSMVSDDRLPIHYVALYQTNNKFGDKGEIRYYGEAIRVALVKRSSITEVPINPSRNNGDEPYYRITVRGWKDITDTNESGETIKPLEQGMAIGFTNMFLLQHSDVVPELNIKSEEEYRFYRELKRASKDVDIADDKTDIGFKHGDTYFDFHDGEILVIKDNKIIHKCAINEFAKRPGSSFRMITYAMKSKMITDQQ</sequence>
<protein>
    <recommendedName>
        <fullName evidence="1">DUF2357 domain-containing protein</fullName>
    </recommendedName>
</protein>
<dbReference type="Proteomes" id="UP000182624">
    <property type="component" value="Unassembled WGS sequence"/>
</dbReference>
<dbReference type="Pfam" id="PF04411">
    <property type="entry name" value="PDDEXK_7"/>
    <property type="match status" value="1"/>
</dbReference>
<dbReference type="OrthoDB" id="11970at2"/>
<evidence type="ECO:0000259" key="1">
    <source>
        <dbReference type="Pfam" id="PF09823"/>
    </source>
</evidence>
<evidence type="ECO:0000313" key="3">
    <source>
        <dbReference type="Proteomes" id="UP000182624"/>
    </source>
</evidence>
<dbReference type="InterPro" id="IPR018633">
    <property type="entry name" value="DUF2357"/>
</dbReference>
<dbReference type="AlphaFoldDB" id="A0A1I5VIC5"/>